<dbReference type="InterPro" id="IPR058660">
    <property type="entry name" value="WHD_DnaB"/>
</dbReference>
<evidence type="ECO:0000256" key="1">
    <source>
        <dbReference type="ARBA" id="ARBA00093462"/>
    </source>
</evidence>
<feature type="domain" description="Replicative helicase loading/DNA remodeling protein DnaB N-terminal winged helix" evidence="4">
    <location>
        <begin position="10"/>
        <end position="269"/>
    </location>
</feature>
<evidence type="ECO:0000259" key="4">
    <source>
        <dbReference type="Pfam" id="PF25888"/>
    </source>
</evidence>
<evidence type="ECO:0000256" key="2">
    <source>
        <dbReference type="SAM" id="MobiDB-lite"/>
    </source>
</evidence>
<dbReference type="Gene3D" id="1.10.10.630">
    <property type="entry name" value="DnaD domain-like"/>
    <property type="match status" value="1"/>
</dbReference>
<feature type="compositionally biased region" description="Basic and acidic residues" evidence="2">
    <location>
        <begin position="434"/>
        <end position="461"/>
    </location>
</feature>
<dbReference type="InterPro" id="IPR006343">
    <property type="entry name" value="DnaB/C_C"/>
</dbReference>
<organism evidence="5 6">
    <name type="scientific">Peribacillus cavernae</name>
    <dbReference type="NCBI Taxonomy" id="1674310"/>
    <lineage>
        <taxon>Bacteria</taxon>
        <taxon>Bacillati</taxon>
        <taxon>Bacillota</taxon>
        <taxon>Bacilli</taxon>
        <taxon>Bacillales</taxon>
        <taxon>Bacillaceae</taxon>
        <taxon>Peribacillus</taxon>
    </lineage>
</organism>
<dbReference type="InterPro" id="IPR034829">
    <property type="entry name" value="DnaD-like_sf"/>
</dbReference>
<dbReference type="Pfam" id="PF07261">
    <property type="entry name" value="DnaB_2"/>
    <property type="match status" value="1"/>
</dbReference>
<evidence type="ECO:0000313" key="6">
    <source>
        <dbReference type="Proteomes" id="UP000267430"/>
    </source>
</evidence>
<evidence type="ECO:0000313" key="5">
    <source>
        <dbReference type="EMBL" id="RUQ25480.1"/>
    </source>
</evidence>
<dbReference type="OrthoDB" id="2082007at2"/>
<protein>
    <submittedName>
        <fullName evidence="5">Replication initiation and membrane attachment protein</fullName>
    </submittedName>
</protein>
<reference evidence="5 6" key="1">
    <citation type="submission" date="2018-12" db="EMBL/GenBank/DDBJ databases">
        <title>Bacillus chawlae sp. nov., Bacillus glennii sp. nov., and Bacillus saganii sp. nov. Isolated from the Vehicle Assembly Building at Kennedy Space Center where the Viking Spacecraft were Assembled.</title>
        <authorList>
            <person name="Seuylemezian A."/>
            <person name="Vaishampayan P."/>
        </authorList>
    </citation>
    <scope>NUCLEOTIDE SEQUENCE [LARGE SCALE GENOMIC DNA]</scope>
    <source>
        <strain evidence="5 6">L5</strain>
    </source>
</reference>
<comment type="similarity">
    <text evidence="1">Belongs to the DnaB/DnaD family.</text>
</comment>
<dbReference type="Proteomes" id="UP000267430">
    <property type="component" value="Unassembled WGS sequence"/>
</dbReference>
<feature type="domain" description="DnaB/C C-terminal" evidence="3">
    <location>
        <begin position="330"/>
        <end position="393"/>
    </location>
</feature>
<name>A0A3S0VIS6_9BACI</name>
<dbReference type="EMBL" id="RYZZ01000042">
    <property type="protein sequence ID" value="RUQ25480.1"/>
    <property type="molecule type" value="Genomic_DNA"/>
</dbReference>
<sequence>MSKHWQELLPVDRYMVSSAGLLHDYDRKVITLLYQPLIGPICISLYMTLWSELEENRLWSQSSLHYNLMNTMGLKLSDIYESRKKLEGIGLLDVYKKKSEEENQFVYELNPPLSPEQFFTDGMLNIYLYKKVGKVQFGRLKNFFCDEIVSMEEYQPVTKTFTEVFASDHLDSLYVSDETLEELKPEANFKPIGRTQAKALGGFHDTFDFDLLFAGIKNSLVPKKAFTQNVLDTIAKLAFLYGIDVFQMQKLVIGSVNVENEIDIEDLRKAARDWYQIEYHNEMPSLSDRVQPVIYHSQTEGPNTKEEELIRHLETVSPRERLLQLSGGAEPSKSDLQIIEGIMLNQNLNPGVINVLIEYVMIKTDMKLTKGYVEKIAGHWARKKIVTVKEAMEMAKSEHRQYQSWAQGKKENKSSAKKAIRTEIVPDWMNKEQALSKDENKEKPENKELDERKRQIEERLNKLKSRG</sequence>
<proteinExistence type="inferred from homology"/>
<gene>
    <name evidence="5" type="ORF">ELQ35_20335</name>
</gene>
<accession>A0A3S0VIS6</accession>
<keyword evidence="6" id="KW-1185">Reference proteome</keyword>
<feature type="region of interest" description="Disordered" evidence="2">
    <location>
        <begin position="399"/>
        <end position="467"/>
    </location>
</feature>
<dbReference type="Pfam" id="PF25888">
    <property type="entry name" value="WHD_DnaB"/>
    <property type="match status" value="1"/>
</dbReference>
<comment type="caution">
    <text evidence="5">The sequence shown here is derived from an EMBL/GenBank/DDBJ whole genome shotgun (WGS) entry which is preliminary data.</text>
</comment>
<dbReference type="AlphaFoldDB" id="A0A3S0VIS6"/>
<evidence type="ECO:0000259" key="3">
    <source>
        <dbReference type="Pfam" id="PF07261"/>
    </source>
</evidence>